<feature type="repeat" description="WD" evidence="3">
    <location>
        <begin position="299"/>
        <end position="326"/>
    </location>
</feature>
<dbReference type="InterPro" id="IPR050505">
    <property type="entry name" value="WDR55/POC1"/>
</dbReference>
<dbReference type="InterPro" id="IPR019775">
    <property type="entry name" value="WD40_repeat_CS"/>
</dbReference>
<keyword evidence="1 3" id="KW-0853">WD repeat</keyword>
<dbReference type="SMART" id="SM00320">
    <property type="entry name" value="WD40"/>
    <property type="match status" value="4"/>
</dbReference>
<evidence type="ECO:0000313" key="4">
    <source>
        <dbReference type="EMBL" id="MBB4916653.1"/>
    </source>
</evidence>
<dbReference type="PRINTS" id="PR00320">
    <property type="entry name" value="GPROTEINBRPT"/>
</dbReference>
<comment type="caution">
    <text evidence="4">The sequence shown here is derived from an EMBL/GenBank/DDBJ whole genome shotgun (WGS) entry which is preliminary data.</text>
</comment>
<dbReference type="PANTHER" id="PTHR44019:SF8">
    <property type="entry name" value="POC1 CENTRIOLAR PROTEIN HOMOLOG"/>
    <property type="match status" value="1"/>
</dbReference>
<gene>
    <name evidence="4" type="ORF">FHS44_003741</name>
</gene>
<accession>A0A7W7QN98</accession>
<dbReference type="InterPro" id="IPR001680">
    <property type="entry name" value="WD40_rpt"/>
</dbReference>
<dbReference type="AlphaFoldDB" id="A0A7W7QN98"/>
<evidence type="ECO:0008006" key="6">
    <source>
        <dbReference type="Google" id="ProtNLM"/>
    </source>
</evidence>
<dbReference type="SUPFAM" id="SSF50978">
    <property type="entry name" value="WD40 repeat-like"/>
    <property type="match status" value="1"/>
</dbReference>
<sequence length="603" mass="65334">MDAERYRAVMQWALKDHGPLDGSAHIQVGTLAGEGWYVRHLGFGGRRFGDKQAAWNAIRELMGRHKGRWEQIALNSGPFSTVFRPDGSRVLYDMNDDACLYSYWGRRKDPLWERFSTAIASGTTSRRTETHSLFGGYIELVEYDDPLDGSRRHAVITARDPGSDYRVVDHPQRRRAEAEYEKAVYDNLDEDFPYQVCDIPSVPVDRRSRPPEGLTVLSSGTILDSDDLDAYKRMYLPPSRVEWPKAAIPAVPPAPVSGMTAEPRDWGPAEVKVRDVTPAVWGGTDGELRPNALALATLPDGRQLLASGHDGAAHIWSVGDGRSVRTFSGHSEWVLAVALTVLGDGRVALATGGKDGLARLWSAREGDALQELEAHRGPVNSVAWACPPGEAPLLVTGGDDATVRVWDVETELDIRTFQVGVAGVELVWSVAATVLSDGHVCVVAAAEDMEAAATVHVWDATTGQKSHEFIIEGDGLASAPPKVAVASLADRSFRIAAVAGSVVRVWDGHTGQVVRTLSVPEDGGGDVALAVLPDLRVVVAATGGRETLAWDVESGTVLARLRHEDNGFRTSVSLVARHDGALLLATGRENDSPARVLRLDIRW</sequence>
<dbReference type="Pfam" id="PF00400">
    <property type="entry name" value="WD40"/>
    <property type="match status" value="2"/>
</dbReference>
<dbReference type="InterPro" id="IPR011044">
    <property type="entry name" value="Quino_amine_DH_bsu"/>
</dbReference>
<keyword evidence="2" id="KW-0677">Repeat</keyword>
<reference evidence="4 5" key="1">
    <citation type="submission" date="2020-08" db="EMBL/GenBank/DDBJ databases">
        <title>Genomic Encyclopedia of Type Strains, Phase III (KMG-III): the genomes of soil and plant-associated and newly described type strains.</title>
        <authorList>
            <person name="Whitman W."/>
        </authorList>
    </citation>
    <scope>NUCLEOTIDE SEQUENCE [LARGE SCALE GENOMIC DNA]</scope>
    <source>
        <strain evidence="4 5">CECT 8840</strain>
    </source>
</reference>
<evidence type="ECO:0000313" key="5">
    <source>
        <dbReference type="Proteomes" id="UP000552644"/>
    </source>
</evidence>
<dbReference type="InterPro" id="IPR036322">
    <property type="entry name" value="WD40_repeat_dom_sf"/>
</dbReference>
<dbReference type="InterPro" id="IPR020472">
    <property type="entry name" value="WD40_PAC1"/>
</dbReference>
<organism evidence="4 5">
    <name type="scientific">Streptosporangium saharense</name>
    <dbReference type="NCBI Taxonomy" id="1706840"/>
    <lineage>
        <taxon>Bacteria</taxon>
        <taxon>Bacillati</taxon>
        <taxon>Actinomycetota</taxon>
        <taxon>Actinomycetes</taxon>
        <taxon>Streptosporangiales</taxon>
        <taxon>Streptosporangiaceae</taxon>
        <taxon>Streptosporangium</taxon>
    </lineage>
</organism>
<dbReference type="PROSITE" id="PS00678">
    <property type="entry name" value="WD_REPEATS_1"/>
    <property type="match status" value="1"/>
</dbReference>
<dbReference type="InterPro" id="IPR015943">
    <property type="entry name" value="WD40/YVTN_repeat-like_dom_sf"/>
</dbReference>
<dbReference type="PROSITE" id="PS50082">
    <property type="entry name" value="WD_REPEATS_2"/>
    <property type="match status" value="3"/>
</dbReference>
<dbReference type="Proteomes" id="UP000552644">
    <property type="component" value="Unassembled WGS sequence"/>
</dbReference>
<evidence type="ECO:0000256" key="1">
    <source>
        <dbReference type="ARBA" id="ARBA00022574"/>
    </source>
</evidence>
<dbReference type="PANTHER" id="PTHR44019">
    <property type="entry name" value="WD REPEAT-CONTAINING PROTEIN 55"/>
    <property type="match status" value="1"/>
</dbReference>
<evidence type="ECO:0000256" key="3">
    <source>
        <dbReference type="PROSITE-ProRule" id="PRU00221"/>
    </source>
</evidence>
<dbReference type="PROSITE" id="PS50294">
    <property type="entry name" value="WD_REPEATS_REGION"/>
    <property type="match status" value="1"/>
</dbReference>
<dbReference type="Gene3D" id="2.130.10.10">
    <property type="entry name" value="YVTN repeat-like/Quinoprotein amine dehydrogenase"/>
    <property type="match status" value="2"/>
</dbReference>
<dbReference type="RefSeq" id="WP_221460936.1">
    <property type="nucleotide sequence ID" value="NZ_JACHJP010000003.1"/>
</dbReference>
<name>A0A7W7QN98_9ACTN</name>
<protein>
    <recommendedName>
        <fullName evidence="6">WD40 repeat domain-containing protein</fullName>
    </recommendedName>
</protein>
<dbReference type="EMBL" id="JACHJP010000003">
    <property type="protein sequence ID" value="MBB4916653.1"/>
    <property type="molecule type" value="Genomic_DNA"/>
</dbReference>
<keyword evidence="5" id="KW-1185">Reference proteome</keyword>
<evidence type="ECO:0000256" key="2">
    <source>
        <dbReference type="ARBA" id="ARBA00022737"/>
    </source>
</evidence>
<proteinExistence type="predicted"/>
<feature type="repeat" description="WD" evidence="3">
    <location>
        <begin position="327"/>
        <end position="371"/>
    </location>
</feature>
<dbReference type="SUPFAM" id="SSF50969">
    <property type="entry name" value="YVTN repeat-like/Quinoprotein amine dehydrogenase"/>
    <property type="match status" value="1"/>
</dbReference>
<feature type="repeat" description="WD" evidence="3">
    <location>
        <begin position="372"/>
        <end position="416"/>
    </location>
</feature>